<keyword evidence="1" id="KW-0472">Membrane</keyword>
<organism evidence="2 3">
    <name type="scientific">Candidatus Acidiferrum panamense</name>
    <dbReference type="NCBI Taxonomy" id="2741543"/>
    <lineage>
        <taxon>Bacteria</taxon>
        <taxon>Pseudomonadati</taxon>
        <taxon>Acidobacteriota</taxon>
        <taxon>Terriglobia</taxon>
        <taxon>Candidatus Acidiferrales</taxon>
        <taxon>Candidatus Acidiferrum</taxon>
    </lineage>
</organism>
<dbReference type="EMBL" id="JACDQQ010001803">
    <property type="protein sequence ID" value="MBA0087046.1"/>
    <property type="molecule type" value="Genomic_DNA"/>
</dbReference>
<keyword evidence="1" id="KW-1133">Transmembrane helix</keyword>
<evidence type="ECO:0000313" key="2">
    <source>
        <dbReference type="EMBL" id="MBA0087046.1"/>
    </source>
</evidence>
<name>A0A7V8SYK0_9BACT</name>
<protein>
    <submittedName>
        <fullName evidence="2">PepSY domain-containing protein</fullName>
    </submittedName>
</protein>
<dbReference type="Proteomes" id="UP000567293">
    <property type="component" value="Unassembled WGS sequence"/>
</dbReference>
<feature type="non-terminal residue" evidence="2">
    <location>
        <position position="1"/>
    </location>
</feature>
<feature type="transmembrane region" description="Helical" evidence="1">
    <location>
        <begin position="37"/>
        <end position="56"/>
    </location>
</feature>
<sequence>IVIWLSGIATAVAFVGIVVGVWMYAPSGRVPYAGPKRLHMILGLFFGILACTWAFSGMLSMDPFPLSDDAGIEGTINRALRGAPVRMDVFAVKPPAAALEEAANLRVKRLELTSFDGEAVYLATEAPGRSRIIPMRRGPAVEFDRNRILDAVKRAVQPAILTETTSLTEYDAYYLDRRHERPLPVLRVRLGDAEESRVYIDPRNAQVVGSYSSRSWISRWLYHGLHSINLPWLYTHRPVWDVVVLALLGGGTALSVTSVILACQLLRRTFARPR</sequence>
<keyword evidence="1" id="KW-0812">Transmembrane</keyword>
<evidence type="ECO:0000313" key="3">
    <source>
        <dbReference type="Proteomes" id="UP000567293"/>
    </source>
</evidence>
<comment type="caution">
    <text evidence="2">The sequence shown here is derived from an EMBL/GenBank/DDBJ whole genome shotgun (WGS) entry which is preliminary data.</text>
</comment>
<feature type="transmembrane region" description="Helical" evidence="1">
    <location>
        <begin position="242"/>
        <end position="266"/>
    </location>
</feature>
<dbReference type="InterPro" id="IPR005625">
    <property type="entry name" value="PepSY-ass_TM"/>
</dbReference>
<proteinExistence type="predicted"/>
<dbReference type="Pfam" id="PF03929">
    <property type="entry name" value="PepSY_TM"/>
    <property type="match status" value="1"/>
</dbReference>
<reference evidence="2" key="1">
    <citation type="submission" date="2020-06" db="EMBL/GenBank/DDBJ databases">
        <title>Legume-microbial interactions unlock mineral nutrients during tropical forest succession.</title>
        <authorList>
            <person name="Epihov D.Z."/>
        </authorList>
    </citation>
    <scope>NUCLEOTIDE SEQUENCE [LARGE SCALE GENOMIC DNA]</scope>
    <source>
        <strain evidence="2">Pan2503</strain>
    </source>
</reference>
<accession>A0A7V8SYK0</accession>
<evidence type="ECO:0000256" key="1">
    <source>
        <dbReference type="SAM" id="Phobius"/>
    </source>
</evidence>
<feature type="transmembrane region" description="Helical" evidence="1">
    <location>
        <begin position="6"/>
        <end position="25"/>
    </location>
</feature>
<dbReference type="AlphaFoldDB" id="A0A7V8SYK0"/>
<keyword evidence="3" id="KW-1185">Reference proteome</keyword>
<gene>
    <name evidence="2" type="ORF">HRJ53_18845</name>
</gene>